<keyword evidence="2" id="KW-1185">Reference proteome</keyword>
<gene>
    <name evidence="1" type="ORF">GCM10023208_20090</name>
</gene>
<dbReference type="EMBL" id="BAABHV010000010">
    <property type="protein sequence ID" value="GAA5055860.1"/>
    <property type="molecule type" value="Genomic_DNA"/>
</dbReference>
<reference evidence="2" key="1">
    <citation type="journal article" date="2019" name="Int. J. Syst. Evol. Microbiol.">
        <title>The Global Catalogue of Microorganisms (GCM) 10K type strain sequencing project: providing services to taxonomists for standard genome sequencing and annotation.</title>
        <authorList>
            <consortium name="The Broad Institute Genomics Platform"/>
            <consortium name="The Broad Institute Genome Sequencing Center for Infectious Disease"/>
            <person name="Wu L."/>
            <person name="Ma J."/>
        </authorList>
    </citation>
    <scope>NUCLEOTIDE SEQUENCE [LARGE SCALE GENOMIC DNA]</scope>
    <source>
        <strain evidence="2">JCM 18014</strain>
    </source>
</reference>
<organism evidence="1 2">
    <name type="scientific">Erythrobacter westpacificensis</name>
    <dbReference type="NCBI Taxonomy" id="1055231"/>
    <lineage>
        <taxon>Bacteria</taxon>
        <taxon>Pseudomonadati</taxon>
        <taxon>Pseudomonadota</taxon>
        <taxon>Alphaproteobacteria</taxon>
        <taxon>Sphingomonadales</taxon>
        <taxon>Erythrobacteraceae</taxon>
        <taxon>Erythrobacter/Porphyrobacter group</taxon>
        <taxon>Erythrobacter</taxon>
    </lineage>
</organism>
<evidence type="ECO:0008006" key="3">
    <source>
        <dbReference type="Google" id="ProtNLM"/>
    </source>
</evidence>
<proteinExistence type="predicted"/>
<dbReference type="Proteomes" id="UP001500518">
    <property type="component" value="Unassembled WGS sequence"/>
</dbReference>
<sequence>MGSREEQAAFDDLLDELEREFDPGTATEYSLVHRLAVLFWREKRLAVSEAQTLRETENEINPYGSQTPLNIDYQLLVGRYQTMLGNQVNKTIAQLKALKSDN</sequence>
<evidence type="ECO:0000313" key="2">
    <source>
        <dbReference type="Proteomes" id="UP001500518"/>
    </source>
</evidence>
<accession>A0ABP9KCA2</accession>
<name>A0ABP9KCA2_9SPHN</name>
<evidence type="ECO:0000313" key="1">
    <source>
        <dbReference type="EMBL" id="GAA5055860.1"/>
    </source>
</evidence>
<protein>
    <recommendedName>
        <fullName evidence="3">DUF3135 domain-containing protein</fullName>
    </recommendedName>
</protein>
<comment type="caution">
    <text evidence="1">The sequence shown here is derived from an EMBL/GenBank/DDBJ whole genome shotgun (WGS) entry which is preliminary data.</text>
</comment>